<keyword evidence="1" id="KW-0175">Coiled coil</keyword>
<name>A0AAD5RBL7_PARTN</name>
<organism evidence="3 4">
    <name type="scientific">Parelaphostrongylus tenuis</name>
    <name type="common">Meningeal worm</name>
    <dbReference type="NCBI Taxonomy" id="148309"/>
    <lineage>
        <taxon>Eukaryota</taxon>
        <taxon>Metazoa</taxon>
        <taxon>Ecdysozoa</taxon>
        <taxon>Nematoda</taxon>
        <taxon>Chromadorea</taxon>
        <taxon>Rhabditida</taxon>
        <taxon>Rhabditina</taxon>
        <taxon>Rhabditomorpha</taxon>
        <taxon>Strongyloidea</taxon>
        <taxon>Metastrongylidae</taxon>
        <taxon>Parelaphostrongylus</taxon>
    </lineage>
</organism>
<dbReference type="EMBL" id="JAHQIW010007237">
    <property type="protein sequence ID" value="KAJ1373212.1"/>
    <property type="molecule type" value="Genomic_DNA"/>
</dbReference>
<reference evidence="3" key="1">
    <citation type="submission" date="2021-06" db="EMBL/GenBank/DDBJ databases">
        <title>Parelaphostrongylus tenuis whole genome reference sequence.</title>
        <authorList>
            <person name="Garwood T.J."/>
            <person name="Larsen P.A."/>
            <person name="Fountain-Jones N.M."/>
            <person name="Garbe J.R."/>
            <person name="Macchietto M.G."/>
            <person name="Kania S.A."/>
            <person name="Gerhold R.W."/>
            <person name="Richards J.E."/>
            <person name="Wolf T.M."/>
        </authorList>
    </citation>
    <scope>NUCLEOTIDE SEQUENCE</scope>
    <source>
        <strain evidence="3">MNPRO001-30</strain>
        <tissue evidence="3">Meninges</tissue>
    </source>
</reference>
<sequence>MEKRRDPSKKFRSEPGREEFSGARESRSLGSQVLRQTMSDDSDSSEEEQLISLVASYRNSIDEFEAAMYRLLLHTIDMARATITENAHYQHQIEPFLRVFLSSYDYRGNINHFNLICLCDVQVHLQEALEKAREEAAVERAELMRLTSEIAHFMPSKVLSHRKLIDPNVSEIAEVVPLPLLEDHHEDLN</sequence>
<feature type="compositionally biased region" description="Basic and acidic residues" evidence="2">
    <location>
        <begin position="1"/>
        <end position="27"/>
    </location>
</feature>
<evidence type="ECO:0000313" key="3">
    <source>
        <dbReference type="EMBL" id="KAJ1373212.1"/>
    </source>
</evidence>
<dbReference type="AlphaFoldDB" id="A0AAD5RBL7"/>
<feature type="region of interest" description="Disordered" evidence="2">
    <location>
        <begin position="1"/>
        <end position="45"/>
    </location>
</feature>
<evidence type="ECO:0000256" key="1">
    <source>
        <dbReference type="SAM" id="Coils"/>
    </source>
</evidence>
<gene>
    <name evidence="3" type="ORF">KIN20_035560</name>
</gene>
<dbReference type="Proteomes" id="UP001196413">
    <property type="component" value="Unassembled WGS sequence"/>
</dbReference>
<evidence type="ECO:0000256" key="2">
    <source>
        <dbReference type="SAM" id="MobiDB-lite"/>
    </source>
</evidence>
<keyword evidence="4" id="KW-1185">Reference proteome</keyword>
<feature type="coiled-coil region" evidence="1">
    <location>
        <begin position="122"/>
        <end position="149"/>
    </location>
</feature>
<evidence type="ECO:0000313" key="4">
    <source>
        <dbReference type="Proteomes" id="UP001196413"/>
    </source>
</evidence>
<proteinExistence type="predicted"/>
<accession>A0AAD5RBL7</accession>
<feature type="compositionally biased region" description="Polar residues" evidence="2">
    <location>
        <begin position="28"/>
        <end position="37"/>
    </location>
</feature>
<protein>
    <submittedName>
        <fullName evidence="3">Uncharacterized protein</fullName>
    </submittedName>
</protein>
<comment type="caution">
    <text evidence="3">The sequence shown here is derived from an EMBL/GenBank/DDBJ whole genome shotgun (WGS) entry which is preliminary data.</text>
</comment>